<keyword evidence="2" id="KW-1185">Reference proteome</keyword>
<sequence>MTRTTPELAPPFSNFITTPARGHLAPKHDIMWNSHTHDGPSVESGFETGPLLPEAETLPQDRLTFSHTNRQINRQPQLRKYFLCLIQRSRQY</sequence>
<name>A0A4Y2QQG1_ARAVE</name>
<dbReference type="AlphaFoldDB" id="A0A4Y2QQG1"/>
<organism evidence="1 2">
    <name type="scientific">Araneus ventricosus</name>
    <name type="common">Orbweaver spider</name>
    <name type="synonym">Epeira ventricosa</name>
    <dbReference type="NCBI Taxonomy" id="182803"/>
    <lineage>
        <taxon>Eukaryota</taxon>
        <taxon>Metazoa</taxon>
        <taxon>Ecdysozoa</taxon>
        <taxon>Arthropoda</taxon>
        <taxon>Chelicerata</taxon>
        <taxon>Arachnida</taxon>
        <taxon>Araneae</taxon>
        <taxon>Araneomorphae</taxon>
        <taxon>Entelegynae</taxon>
        <taxon>Araneoidea</taxon>
        <taxon>Araneidae</taxon>
        <taxon>Araneus</taxon>
    </lineage>
</organism>
<proteinExistence type="predicted"/>
<reference evidence="1 2" key="1">
    <citation type="journal article" date="2019" name="Sci. Rep.">
        <title>Orb-weaving spider Araneus ventricosus genome elucidates the spidroin gene catalogue.</title>
        <authorList>
            <person name="Kono N."/>
            <person name="Nakamura H."/>
            <person name="Ohtoshi R."/>
            <person name="Moran D.A.P."/>
            <person name="Shinohara A."/>
            <person name="Yoshida Y."/>
            <person name="Fujiwara M."/>
            <person name="Mori M."/>
            <person name="Tomita M."/>
            <person name="Arakawa K."/>
        </authorList>
    </citation>
    <scope>NUCLEOTIDE SEQUENCE [LARGE SCALE GENOMIC DNA]</scope>
</reference>
<dbReference type="Proteomes" id="UP000499080">
    <property type="component" value="Unassembled WGS sequence"/>
</dbReference>
<gene>
    <name evidence="1" type="ORF">AVEN_223371_1</name>
</gene>
<evidence type="ECO:0000313" key="1">
    <source>
        <dbReference type="EMBL" id="GBN65551.1"/>
    </source>
</evidence>
<protein>
    <submittedName>
        <fullName evidence="1">Uncharacterized protein</fullName>
    </submittedName>
</protein>
<dbReference type="EMBL" id="BGPR01014523">
    <property type="protein sequence ID" value="GBN65551.1"/>
    <property type="molecule type" value="Genomic_DNA"/>
</dbReference>
<comment type="caution">
    <text evidence="1">The sequence shown here is derived from an EMBL/GenBank/DDBJ whole genome shotgun (WGS) entry which is preliminary data.</text>
</comment>
<accession>A0A4Y2QQG1</accession>
<evidence type="ECO:0000313" key="2">
    <source>
        <dbReference type="Proteomes" id="UP000499080"/>
    </source>
</evidence>